<evidence type="ECO:0008006" key="10">
    <source>
        <dbReference type="Google" id="ProtNLM"/>
    </source>
</evidence>
<comment type="pathway">
    <text evidence="2">Protein modification; protein ubiquitination.</text>
</comment>
<evidence type="ECO:0000256" key="1">
    <source>
        <dbReference type="ARBA" id="ARBA00004123"/>
    </source>
</evidence>
<dbReference type="CDD" id="cd03774">
    <property type="entry name" value="MATH_SPOP"/>
    <property type="match status" value="1"/>
</dbReference>
<feature type="domain" description="BTB" evidence="7">
    <location>
        <begin position="779"/>
        <end position="846"/>
    </location>
</feature>
<dbReference type="Pfam" id="PF22486">
    <property type="entry name" value="MATH_2"/>
    <property type="match status" value="1"/>
</dbReference>
<dbReference type="GO" id="GO:0043161">
    <property type="term" value="P:proteasome-mediated ubiquitin-dependent protein catabolic process"/>
    <property type="evidence" value="ECO:0007669"/>
    <property type="project" value="UniProtKB-ARBA"/>
</dbReference>
<feature type="compositionally biased region" description="Basic and acidic residues" evidence="6">
    <location>
        <begin position="1"/>
        <end position="14"/>
    </location>
</feature>
<organism evidence="9">
    <name type="scientific">Timema douglasi</name>
    <name type="common">Walking stick</name>
    <dbReference type="NCBI Taxonomy" id="61478"/>
    <lineage>
        <taxon>Eukaryota</taxon>
        <taxon>Metazoa</taxon>
        <taxon>Ecdysozoa</taxon>
        <taxon>Arthropoda</taxon>
        <taxon>Hexapoda</taxon>
        <taxon>Insecta</taxon>
        <taxon>Pterygota</taxon>
        <taxon>Neoptera</taxon>
        <taxon>Polyneoptera</taxon>
        <taxon>Phasmatodea</taxon>
        <taxon>Timematodea</taxon>
        <taxon>Timematoidea</taxon>
        <taxon>Timematidae</taxon>
        <taxon>Timema</taxon>
    </lineage>
</organism>
<dbReference type="GO" id="GO:0005634">
    <property type="term" value="C:nucleus"/>
    <property type="evidence" value="ECO:0007669"/>
    <property type="project" value="UniProtKB-SubCell"/>
</dbReference>
<dbReference type="Pfam" id="PF24570">
    <property type="entry name" value="BACK_BPM_SPOP"/>
    <property type="match status" value="1"/>
</dbReference>
<evidence type="ECO:0000256" key="5">
    <source>
        <dbReference type="ARBA" id="ARBA00023242"/>
    </source>
</evidence>
<dbReference type="PROSITE" id="PS50144">
    <property type="entry name" value="MATH"/>
    <property type="match status" value="1"/>
</dbReference>
<dbReference type="FunFam" id="2.60.210.10:FF:000028">
    <property type="entry name" value="Speckle-type POZ protein-like"/>
    <property type="match status" value="1"/>
</dbReference>
<comment type="subcellular location">
    <subcellularLocation>
        <location evidence="1">Nucleus</location>
    </subcellularLocation>
</comment>
<sequence length="953" mass="106244">MRRESGKPLRENHPPVHPTKIRTSISPSSVVELNTTSALANCATEAGVKEEHCLGHDSEMGTQPISGFFPEMEFVPASPTRLPVVSECAPQTARVSSNHSSMSVPRVPSPPPPEVNTPVAENWCYTQVPQTLWSVGIGYRQASLDGLWGIEYRQASLDGLWGIEYCRVKLVCPIYVGRDILLQGSGAQSTYSRFHSVIGKVTKDAFLFDTVLLPPPHRLVSCNISLDHWRRVIFKFHAKNFGGWRVEPPSTTPKHPNPLLTPMGRHQGKASELHTSALACLTVTRDFLNLNLNVIRSPRAARYEYRGGVTDSGAALARVERTVFRFSVKHGHRTGALTSQDDDPGHMGRAVTTCLARGPVREQLMGGISRNLARGRQLMGGIGRDIARGRQLVDGIRRNIARGRQLMSGIGNSWVELEGILLGAGNSWVELEGILLGVGNSWVELVGILLEAGNSWVELVGILLGAGNSWVELRSRNFIEILAGIFVHFGTVNYQFQWPTGRPGLESCPESRATADVALEITLLFLPVPVRSNFNTSTMELRSNFHRKALLYLQWSYGPTFINATDLLSHIKRREGSWYSAMYLLLPTLPLSMLTPGIEPSSLALVKVVKFSYMWTINNFSFCREEMGEVLKSSTFSAGANDKLKWCLRVNPKGLDEESKDYLSLYLLLVSCNKSEVRAKFKFSILNAKREETKAMESQRAYRFVQGKDWGFKKFIRRDFLLDEANGLLPDDKLTIFCEVSVVADSVNISGQSNAIQFKVPECRLSDDLGLLFENQKFSDVSLFVSGREFQAHKAILAARSPVFAAMFEHEMEERKQNRVDIKDVEIEVMREMLRFIYTGKATNLEKMADDLLAAADKYALERLKVMCEEALCTNLSIDNAADTLILADLHSADQLKAQAIDFINTHATEVMDTSGWKCMIQTHPHLIAEAFRALATQQIPPIGPPRKRVKQS</sequence>
<evidence type="ECO:0000256" key="4">
    <source>
        <dbReference type="ARBA" id="ARBA00022786"/>
    </source>
</evidence>
<evidence type="ECO:0000256" key="6">
    <source>
        <dbReference type="SAM" id="MobiDB-lite"/>
    </source>
</evidence>
<dbReference type="SMART" id="SM00061">
    <property type="entry name" value="MATH"/>
    <property type="match status" value="1"/>
</dbReference>
<proteinExistence type="inferred from homology"/>
<dbReference type="PANTHER" id="PTHR24413">
    <property type="entry name" value="SPECKLE-TYPE POZ PROTEIN"/>
    <property type="match status" value="1"/>
</dbReference>
<dbReference type="CDD" id="cd18345">
    <property type="entry name" value="BTB_POZ_roadkill-like"/>
    <property type="match status" value="1"/>
</dbReference>
<dbReference type="FunFam" id="3.30.710.10:FF:000008">
    <property type="entry name" value="Speckle-type POZ protein-like a"/>
    <property type="match status" value="1"/>
</dbReference>
<evidence type="ECO:0000259" key="7">
    <source>
        <dbReference type="PROSITE" id="PS50097"/>
    </source>
</evidence>
<dbReference type="Gene3D" id="2.60.210.10">
    <property type="entry name" value="Apoptosis, Tumor Necrosis Factor Receptor Associated Protein 2, Chain A"/>
    <property type="match status" value="1"/>
</dbReference>
<name>A0A7R8Z907_TIMDO</name>
<reference evidence="9" key="1">
    <citation type="submission" date="2020-11" db="EMBL/GenBank/DDBJ databases">
        <authorList>
            <person name="Tran Van P."/>
        </authorList>
    </citation>
    <scope>NUCLEOTIDE SEQUENCE</scope>
</reference>
<evidence type="ECO:0000256" key="2">
    <source>
        <dbReference type="ARBA" id="ARBA00004906"/>
    </source>
</evidence>
<feature type="region of interest" description="Disordered" evidence="6">
    <location>
        <begin position="1"/>
        <end position="28"/>
    </location>
</feature>
<evidence type="ECO:0000259" key="8">
    <source>
        <dbReference type="PROSITE" id="PS50144"/>
    </source>
</evidence>
<dbReference type="PROSITE" id="PS50097">
    <property type="entry name" value="BTB"/>
    <property type="match status" value="1"/>
</dbReference>
<dbReference type="SUPFAM" id="SSF54695">
    <property type="entry name" value="POZ domain"/>
    <property type="match status" value="1"/>
</dbReference>
<evidence type="ECO:0000313" key="9">
    <source>
        <dbReference type="EMBL" id="CAD7200718.1"/>
    </source>
</evidence>
<dbReference type="AlphaFoldDB" id="A0A7R8Z907"/>
<feature type="domain" description="MATH" evidence="8">
    <location>
        <begin position="610"/>
        <end position="740"/>
    </location>
</feature>
<dbReference type="Gene3D" id="6.20.250.50">
    <property type="match status" value="1"/>
</dbReference>
<dbReference type="Gene3D" id="3.30.710.10">
    <property type="entry name" value="Potassium Channel Kv1.1, Chain A"/>
    <property type="match status" value="1"/>
</dbReference>
<dbReference type="SUPFAM" id="SSF49599">
    <property type="entry name" value="TRAF domain-like"/>
    <property type="match status" value="1"/>
</dbReference>
<dbReference type="Gene3D" id="6.10.250.3030">
    <property type="match status" value="1"/>
</dbReference>
<evidence type="ECO:0000256" key="3">
    <source>
        <dbReference type="ARBA" id="ARBA00010846"/>
    </source>
</evidence>
<dbReference type="InterPro" id="IPR008974">
    <property type="entry name" value="TRAF-like"/>
</dbReference>
<keyword evidence="5" id="KW-0539">Nucleus</keyword>
<dbReference type="EMBL" id="OA567711">
    <property type="protein sequence ID" value="CAD7200718.1"/>
    <property type="molecule type" value="Genomic_DNA"/>
</dbReference>
<dbReference type="InterPro" id="IPR011333">
    <property type="entry name" value="SKP1/BTB/POZ_sf"/>
</dbReference>
<dbReference type="InterPro" id="IPR002083">
    <property type="entry name" value="MATH/TRAF_dom"/>
</dbReference>
<gene>
    <name evidence="9" type="ORF">TDIB3V08_LOCUS6930</name>
</gene>
<protein>
    <recommendedName>
        <fullName evidence="10">Speckle-type POZ protein</fullName>
    </recommendedName>
</protein>
<dbReference type="InterPro" id="IPR056423">
    <property type="entry name" value="BACK_BPM_SPOP"/>
</dbReference>
<dbReference type="Pfam" id="PF00651">
    <property type="entry name" value="BTB"/>
    <property type="match status" value="1"/>
</dbReference>
<accession>A0A7R8Z907</accession>
<dbReference type="SMART" id="SM00225">
    <property type="entry name" value="BTB"/>
    <property type="match status" value="1"/>
</dbReference>
<dbReference type="InterPro" id="IPR000210">
    <property type="entry name" value="BTB/POZ_dom"/>
</dbReference>
<keyword evidence="4" id="KW-0833">Ubl conjugation pathway</keyword>
<comment type="similarity">
    <text evidence="3">Belongs to the Tdpoz family.</text>
</comment>